<feature type="non-terminal residue" evidence="1">
    <location>
        <position position="1"/>
    </location>
</feature>
<reference evidence="1" key="1">
    <citation type="submission" date="2018-05" db="EMBL/GenBank/DDBJ databases">
        <authorList>
            <person name="Lanie J.A."/>
            <person name="Ng W.-L."/>
            <person name="Kazmierczak K.M."/>
            <person name="Andrzejewski T.M."/>
            <person name="Davidsen T.M."/>
            <person name="Wayne K.J."/>
            <person name="Tettelin H."/>
            <person name="Glass J.I."/>
            <person name="Rusch D."/>
            <person name="Podicherti R."/>
            <person name="Tsui H.-C.T."/>
            <person name="Winkler M.E."/>
        </authorList>
    </citation>
    <scope>NUCLEOTIDE SEQUENCE</scope>
</reference>
<evidence type="ECO:0000313" key="1">
    <source>
        <dbReference type="EMBL" id="SVA57686.1"/>
    </source>
</evidence>
<accession>A0A381WYR4</accession>
<organism evidence="1">
    <name type="scientific">marine metagenome</name>
    <dbReference type="NCBI Taxonomy" id="408172"/>
    <lineage>
        <taxon>unclassified sequences</taxon>
        <taxon>metagenomes</taxon>
        <taxon>ecological metagenomes</taxon>
    </lineage>
</organism>
<dbReference type="AlphaFoldDB" id="A0A381WYR4"/>
<protein>
    <submittedName>
        <fullName evidence="1">Uncharacterized protein</fullName>
    </submittedName>
</protein>
<gene>
    <name evidence="1" type="ORF">METZ01_LOCUS110540</name>
</gene>
<dbReference type="EMBL" id="UINC01013332">
    <property type="protein sequence ID" value="SVA57686.1"/>
    <property type="molecule type" value="Genomic_DNA"/>
</dbReference>
<sequence>REVNIYESIFSNSLKANITLDEARNLPQSFPIVGEEYVEIDISIPGLSEKYDDGSEIVNPMNMFVHKITNQKLKTPQSQSLSLELVSEAYMNNIHSRVSKSYSDKRAHEIVGDIWNRYLRSLERKLEGGIFEQTEHLEQCVIPNWTPFQAINWLARRSLSSQSKKAANFVFYETLSGHNFRSLTKMSTAEPVLLFALEPSKVDPTKVGRFASDAIIACDSIDIAHQPEMVKNINRGCYASTLITHDIVTKKIQSQEYNLKKSWKDVETHLNDDAPVHFNFRPIKTGLNKYYRQGMSRMGPVFDPLGEVVTAPNVSFAPNKDATAIGVKVNETRLSDCYDSAVFFEPKHDKMYSTKPGHVYDNNVEDWKLQRNSQMTLFDGLKFNVQCGGIPFLRVGMVVSIYMMSPETEIGYGSREDTKLSGNCLVTAIRHVITNNFGNTEYKLWIELAMDSVQKNGIGAQYYE</sequence>
<name>A0A381WYR4_9ZZZZ</name>
<proteinExistence type="predicted"/>